<keyword evidence="5 7" id="KW-1133">Transmembrane helix</keyword>
<dbReference type="STRING" id="1678840.ATC1_131007"/>
<keyword evidence="10" id="KW-1185">Reference proteome</keyword>
<dbReference type="AlphaFoldDB" id="A0A0S7BU29"/>
<comment type="subcellular location">
    <subcellularLocation>
        <location evidence="1 7">Cell membrane</location>
        <topology evidence="1 7">Multi-pass membrane protein</topology>
    </subcellularLocation>
</comment>
<evidence type="ECO:0000256" key="2">
    <source>
        <dbReference type="ARBA" id="ARBA00022448"/>
    </source>
</evidence>
<comment type="similarity">
    <text evidence="7">Belongs to the binding-protein-dependent transport system permease family.</text>
</comment>
<evidence type="ECO:0000256" key="5">
    <source>
        <dbReference type="ARBA" id="ARBA00022989"/>
    </source>
</evidence>
<gene>
    <name evidence="9" type="ORF">ATC1_131007</name>
</gene>
<evidence type="ECO:0000256" key="1">
    <source>
        <dbReference type="ARBA" id="ARBA00004651"/>
    </source>
</evidence>
<dbReference type="CDD" id="cd06261">
    <property type="entry name" value="TM_PBP2"/>
    <property type="match status" value="1"/>
</dbReference>
<feature type="transmembrane region" description="Helical" evidence="7">
    <location>
        <begin position="262"/>
        <end position="284"/>
    </location>
</feature>
<reference evidence="9" key="1">
    <citation type="journal article" date="2015" name="Genome Announc.">
        <title>Draft Genome Sequence of Anaerolineae Strain TC1, a Novel Isolate from a Methanogenic Wastewater Treatment System.</title>
        <authorList>
            <person name="Matsuura N."/>
            <person name="Tourlousse D.M."/>
            <person name="Sun L."/>
            <person name="Toyonaga M."/>
            <person name="Kuroda K."/>
            <person name="Ohashi A."/>
            <person name="Cruz R."/>
            <person name="Yamaguchi T."/>
            <person name="Sekiguchi Y."/>
        </authorList>
    </citation>
    <scope>NUCLEOTIDE SEQUENCE [LARGE SCALE GENOMIC DNA]</scope>
    <source>
        <strain evidence="9">TC1</strain>
    </source>
</reference>
<feature type="transmembrane region" description="Helical" evidence="7">
    <location>
        <begin position="73"/>
        <end position="94"/>
    </location>
</feature>
<dbReference type="Pfam" id="PF00528">
    <property type="entry name" value="BPD_transp_1"/>
    <property type="match status" value="1"/>
</dbReference>
<feature type="transmembrane region" description="Helical" evidence="7">
    <location>
        <begin position="106"/>
        <end position="126"/>
    </location>
</feature>
<dbReference type="GO" id="GO:0055085">
    <property type="term" value="P:transmembrane transport"/>
    <property type="evidence" value="ECO:0007669"/>
    <property type="project" value="InterPro"/>
</dbReference>
<feature type="transmembrane region" description="Helical" evidence="7">
    <location>
        <begin position="12"/>
        <end position="30"/>
    </location>
</feature>
<feature type="transmembrane region" description="Helical" evidence="7">
    <location>
        <begin position="157"/>
        <end position="181"/>
    </location>
</feature>
<dbReference type="Gene3D" id="1.10.3720.10">
    <property type="entry name" value="MetI-like"/>
    <property type="match status" value="1"/>
</dbReference>
<evidence type="ECO:0000259" key="8">
    <source>
        <dbReference type="PROSITE" id="PS50928"/>
    </source>
</evidence>
<dbReference type="PANTHER" id="PTHR43005:SF1">
    <property type="entry name" value="SPERMIDINE_PUTRESCINE TRANSPORT SYSTEM PERMEASE PROTEIN"/>
    <property type="match status" value="1"/>
</dbReference>
<dbReference type="SUPFAM" id="SSF161098">
    <property type="entry name" value="MetI-like"/>
    <property type="match status" value="1"/>
</dbReference>
<dbReference type="GO" id="GO:0005886">
    <property type="term" value="C:plasma membrane"/>
    <property type="evidence" value="ECO:0007669"/>
    <property type="project" value="UniProtKB-SubCell"/>
</dbReference>
<dbReference type="InterPro" id="IPR000515">
    <property type="entry name" value="MetI-like"/>
</dbReference>
<evidence type="ECO:0000256" key="6">
    <source>
        <dbReference type="ARBA" id="ARBA00023136"/>
    </source>
</evidence>
<protein>
    <submittedName>
        <fullName evidence="9">Carbohydrate ABC transporter membrane protein 1, CUT1 family</fullName>
    </submittedName>
</protein>
<dbReference type="PANTHER" id="PTHR43005">
    <property type="entry name" value="BLR7065 PROTEIN"/>
    <property type="match status" value="1"/>
</dbReference>
<accession>A0A0S7BU29</accession>
<keyword evidence="4 7" id="KW-0812">Transmembrane</keyword>
<evidence type="ECO:0000313" key="9">
    <source>
        <dbReference type="EMBL" id="GAP41025.1"/>
    </source>
</evidence>
<dbReference type="PATRIC" id="fig|1678840.3.peg.2410"/>
<name>A0A0S7BU29_9CHLR</name>
<proteinExistence type="inferred from homology"/>
<evidence type="ECO:0000256" key="3">
    <source>
        <dbReference type="ARBA" id="ARBA00022475"/>
    </source>
</evidence>
<evidence type="ECO:0000313" key="10">
    <source>
        <dbReference type="Proteomes" id="UP000053370"/>
    </source>
</evidence>
<dbReference type="PROSITE" id="PS50928">
    <property type="entry name" value="ABC_TM1"/>
    <property type="match status" value="1"/>
</dbReference>
<evidence type="ECO:0000256" key="7">
    <source>
        <dbReference type="RuleBase" id="RU363032"/>
    </source>
</evidence>
<keyword evidence="3" id="KW-1003">Cell membrane</keyword>
<evidence type="ECO:0000256" key="4">
    <source>
        <dbReference type="ARBA" id="ARBA00022692"/>
    </source>
</evidence>
<dbReference type="OrthoDB" id="9809527at2"/>
<organism evidence="9">
    <name type="scientific">Flexilinea flocculi</name>
    <dbReference type="NCBI Taxonomy" id="1678840"/>
    <lineage>
        <taxon>Bacteria</taxon>
        <taxon>Bacillati</taxon>
        <taxon>Chloroflexota</taxon>
        <taxon>Anaerolineae</taxon>
        <taxon>Anaerolineales</taxon>
        <taxon>Anaerolineaceae</taxon>
        <taxon>Flexilinea</taxon>
    </lineage>
</organism>
<feature type="transmembrane region" description="Helical" evidence="7">
    <location>
        <begin position="202"/>
        <end position="224"/>
    </location>
</feature>
<sequence length="292" mass="32598">MSYKQIKGSYSFLTIPMILIMGMVIGWPLIQTFIFSFTDADLLGITKPGFTGLNNFLDAFQNRGFLNSLKVSGIFAVVVVSVEVILGTSVALLLNQPLIGSKVVRVFLILPWAVPTIVNAIMWRLIYNPEYGALNSLLYQLGFIDKYISWLSSADKALWAIIFADIWKNFSLVTLIVLASLQSLPESQVEAAKIDGANSWQRFFYITMPHIIPSLQVAMVLRIIEAVKVFDIIYVMTKGGPANKTRTGSIFIYQEAFTNSRIGAGSSFAIIMVAFIILLILVYMRTLSQQKR</sequence>
<feature type="domain" description="ABC transmembrane type-1" evidence="8">
    <location>
        <begin position="69"/>
        <end position="283"/>
    </location>
</feature>
<dbReference type="InterPro" id="IPR035906">
    <property type="entry name" value="MetI-like_sf"/>
</dbReference>
<dbReference type="Proteomes" id="UP000053370">
    <property type="component" value="Unassembled WGS sequence"/>
</dbReference>
<dbReference type="EMBL" id="DF968181">
    <property type="protein sequence ID" value="GAP41025.1"/>
    <property type="molecule type" value="Genomic_DNA"/>
</dbReference>
<keyword evidence="6 7" id="KW-0472">Membrane</keyword>
<keyword evidence="2 7" id="KW-0813">Transport</keyword>
<dbReference type="RefSeq" id="WP_062281392.1">
    <property type="nucleotide sequence ID" value="NZ_DF968181.1"/>
</dbReference>